<sequence>MSEAGSGYLADACALIVFHAAGGRGMSAAALAAMRGGDVAVSAITVWEITRKVALGKLPLLPAVQGSFAGWLRDAGYTLLPLDVLAAEQANALPPHHADPMDRMLLATARLTGRIILTEDAAFRAYGLPLLW</sequence>
<evidence type="ECO:0000259" key="1">
    <source>
        <dbReference type="Pfam" id="PF01850"/>
    </source>
</evidence>
<dbReference type="Pfam" id="PF01850">
    <property type="entry name" value="PIN"/>
    <property type="match status" value="1"/>
</dbReference>
<gene>
    <name evidence="2" type="ORF">Q7A36_01150</name>
</gene>
<protein>
    <submittedName>
        <fullName evidence="2">Type II toxin-antitoxin system VapC family toxin</fullName>
    </submittedName>
</protein>
<name>A0ABT9DSQ0_9PROT</name>
<dbReference type="SUPFAM" id="SSF88723">
    <property type="entry name" value="PIN domain-like"/>
    <property type="match status" value="1"/>
</dbReference>
<dbReference type="PANTHER" id="PTHR36173:SF2">
    <property type="entry name" value="RIBONUCLEASE VAPC16"/>
    <property type="match status" value="1"/>
</dbReference>
<dbReference type="InterPro" id="IPR052919">
    <property type="entry name" value="TA_system_RNase"/>
</dbReference>
<reference evidence="2 3" key="1">
    <citation type="submission" date="2023-08" db="EMBL/GenBank/DDBJ databases">
        <title>The draft genome sequence of Paracraurococcus sp. LOR1-02.</title>
        <authorList>
            <person name="Kingkaew E."/>
            <person name="Tanasupawat S."/>
        </authorList>
    </citation>
    <scope>NUCLEOTIDE SEQUENCE [LARGE SCALE GENOMIC DNA]</scope>
    <source>
        <strain evidence="2 3">LOR1-02</strain>
    </source>
</reference>
<proteinExistence type="predicted"/>
<dbReference type="EMBL" id="JAUTWS010000001">
    <property type="protein sequence ID" value="MDO9706928.1"/>
    <property type="molecule type" value="Genomic_DNA"/>
</dbReference>
<keyword evidence="3" id="KW-1185">Reference proteome</keyword>
<dbReference type="Gene3D" id="3.40.50.1010">
    <property type="entry name" value="5'-nuclease"/>
    <property type="match status" value="1"/>
</dbReference>
<evidence type="ECO:0000313" key="3">
    <source>
        <dbReference type="Proteomes" id="UP001243009"/>
    </source>
</evidence>
<evidence type="ECO:0000313" key="2">
    <source>
        <dbReference type="EMBL" id="MDO9706928.1"/>
    </source>
</evidence>
<comment type="caution">
    <text evidence="2">The sequence shown here is derived from an EMBL/GenBank/DDBJ whole genome shotgun (WGS) entry which is preliminary data.</text>
</comment>
<dbReference type="RefSeq" id="WP_305101798.1">
    <property type="nucleotide sequence ID" value="NZ_JAUTWS010000001.1"/>
</dbReference>
<dbReference type="PANTHER" id="PTHR36173">
    <property type="entry name" value="RIBONUCLEASE VAPC16-RELATED"/>
    <property type="match status" value="1"/>
</dbReference>
<dbReference type="InterPro" id="IPR002716">
    <property type="entry name" value="PIN_dom"/>
</dbReference>
<dbReference type="InterPro" id="IPR041705">
    <property type="entry name" value="PIN_Sll0205"/>
</dbReference>
<accession>A0ABT9DSQ0</accession>
<dbReference type="CDD" id="cd09872">
    <property type="entry name" value="PIN_Sll0205-like"/>
    <property type="match status" value="1"/>
</dbReference>
<dbReference type="Proteomes" id="UP001243009">
    <property type="component" value="Unassembled WGS sequence"/>
</dbReference>
<organism evidence="2 3">
    <name type="scientific">Paracraurococcus lichenis</name>
    <dbReference type="NCBI Taxonomy" id="3064888"/>
    <lineage>
        <taxon>Bacteria</taxon>
        <taxon>Pseudomonadati</taxon>
        <taxon>Pseudomonadota</taxon>
        <taxon>Alphaproteobacteria</taxon>
        <taxon>Acetobacterales</taxon>
        <taxon>Roseomonadaceae</taxon>
        <taxon>Paracraurococcus</taxon>
    </lineage>
</organism>
<dbReference type="InterPro" id="IPR029060">
    <property type="entry name" value="PIN-like_dom_sf"/>
</dbReference>
<feature type="domain" description="PIN" evidence="1">
    <location>
        <begin position="8"/>
        <end position="126"/>
    </location>
</feature>